<dbReference type="Pfam" id="PF02954">
    <property type="entry name" value="HTH_8"/>
    <property type="match status" value="1"/>
</dbReference>
<dbReference type="PROSITE" id="PS00676">
    <property type="entry name" value="SIGMA54_INTERACT_2"/>
    <property type="match status" value="1"/>
</dbReference>
<dbReference type="GO" id="GO:0005524">
    <property type="term" value="F:ATP binding"/>
    <property type="evidence" value="ECO:0007669"/>
    <property type="project" value="UniProtKB-KW"/>
</dbReference>
<evidence type="ECO:0000313" key="7">
    <source>
        <dbReference type="EMBL" id="HEC07849.1"/>
    </source>
</evidence>
<dbReference type="PROSITE" id="PS50045">
    <property type="entry name" value="SIGMA54_INTERACT_4"/>
    <property type="match status" value="1"/>
</dbReference>
<dbReference type="Proteomes" id="UP000886339">
    <property type="component" value="Unassembled WGS sequence"/>
</dbReference>
<dbReference type="FunFam" id="3.40.50.300:FF:000006">
    <property type="entry name" value="DNA-binding transcriptional regulator NtrC"/>
    <property type="match status" value="1"/>
</dbReference>
<comment type="caution">
    <text evidence="7">The sequence shown here is derived from an EMBL/GenBank/DDBJ whole genome shotgun (WGS) entry which is preliminary data.</text>
</comment>
<name>A0A831WE40_9GAMM</name>
<dbReference type="AlphaFoldDB" id="A0A831WE40"/>
<dbReference type="PRINTS" id="PR01590">
    <property type="entry name" value="HTHFIS"/>
</dbReference>
<evidence type="ECO:0000256" key="5">
    <source>
        <dbReference type="ARBA" id="ARBA00023163"/>
    </source>
</evidence>
<dbReference type="Gene3D" id="1.10.10.60">
    <property type="entry name" value="Homeodomain-like"/>
    <property type="match status" value="1"/>
</dbReference>
<dbReference type="PANTHER" id="PTHR32071">
    <property type="entry name" value="TRANSCRIPTIONAL REGULATORY PROTEIN"/>
    <property type="match status" value="1"/>
</dbReference>
<dbReference type="CDD" id="cd00009">
    <property type="entry name" value="AAA"/>
    <property type="match status" value="1"/>
</dbReference>
<dbReference type="SUPFAM" id="SSF46689">
    <property type="entry name" value="Homeodomain-like"/>
    <property type="match status" value="1"/>
</dbReference>
<dbReference type="InterPro" id="IPR025943">
    <property type="entry name" value="Sigma_54_int_dom_ATP-bd_2"/>
</dbReference>
<keyword evidence="2" id="KW-0067">ATP-binding</keyword>
<dbReference type="InterPro" id="IPR058031">
    <property type="entry name" value="AAA_lid_NorR"/>
</dbReference>
<dbReference type="InterPro" id="IPR025662">
    <property type="entry name" value="Sigma_54_int_dom_ATP-bd_1"/>
</dbReference>
<evidence type="ECO:0000256" key="2">
    <source>
        <dbReference type="ARBA" id="ARBA00022840"/>
    </source>
</evidence>
<keyword evidence="4" id="KW-0238">DNA-binding</keyword>
<organism evidence="7">
    <name type="scientific">Thiolapillus brandeum</name>
    <dbReference type="NCBI Taxonomy" id="1076588"/>
    <lineage>
        <taxon>Bacteria</taxon>
        <taxon>Pseudomonadati</taxon>
        <taxon>Pseudomonadota</taxon>
        <taxon>Gammaproteobacteria</taxon>
        <taxon>Chromatiales</taxon>
        <taxon>Sedimenticolaceae</taxon>
        <taxon>Thiolapillus</taxon>
    </lineage>
</organism>
<dbReference type="Gene3D" id="1.10.8.60">
    <property type="match status" value="1"/>
</dbReference>
<dbReference type="EMBL" id="DRLF01000463">
    <property type="protein sequence ID" value="HEC07849.1"/>
    <property type="molecule type" value="Genomic_DNA"/>
</dbReference>
<evidence type="ECO:0000256" key="1">
    <source>
        <dbReference type="ARBA" id="ARBA00022741"/>
    </source>
</evidence>
<dbReference type="Gene3D" id="3.40.50.300">
    <property type="entry name" value="P-loop containing nucleotide triphosphate hydrolases"/>
    <property type="match status" value="1"/>
</dbReference>
<accession>A0A831WE40</accession>
<evidence type="ECO:0000256" key="3">
    <source>
        <dbReference type="ARBA" id="ARBA00023015"/>
    </source>
</evidence>
<feature type="domain" description="Sigma-54 factor interaction" evidence="6">
    <location>
        <begin position="9"/>
        <end position="238"/>
    </location>
</feature>
<dbReference type="GO" id="GO:0043565">
    <property type="term" value="F:sequence-specific DNA binding"/>
    <property type="evidence" value="ECO:0007669"/>
    <property type="project" value="InterPro"/>
</dbReference>
<reference evidence="7" key="1">
    <citation type="journal article" date="2020" name="mSystems">
        <title>Genome- and Community-Level Interaction Insights into Carbon Utilization and Element Cycling Functions of Hydrothermarchaeota in Hydrothermal Sediment.</title>
        <authorList>
            <person name="Zhou Z."/>
            <person name="Liu Y."/>
            <person name="Xu W."/>
            <person name="Pan J."/>
            <person name="Luo Z.H."/>
            <person name="Li M."/>
        </authorList>
    </citation>
    <scope>NUCLEOTIDE SEQUENCE [LARGE SCALE GENOMIC DNA]</scope>
    <source>
        <strain evidence="7">HyVt-458</strain>
    </source>
</reference>
<dbReference type="PROSITE" id="PS00675">
    <property type="entry name" value="SIGMA54_INTERACT_1"/>
    <property type="match status" value="1"/>
</dbReference>
<proteinExistence type="predicted"/>
<dbReference type="SUPFAM" id="SSF52540">
    <property type="entry name" value="P-loop containing nucleoside triphosphate hydrolases"/>
    <property type="match status" value="1"/>
</dbReference>
<keyword evidence="1" id="KW-0547">Nucleotide-binding</keyword>
<sequence length="316" mass="35568">MNKSSNYELLGKSPEFEALLRSLDIAAVTDVTLILTGESGTGKELLAHHVHTRSRRNGAPFVAINCAALPEGLAESELFGHVKGAFTGAVTDNPGRISQAEGGTLFLDEIGEMSLDIQAKLLRFLESGEFQPVGSLKQRHADVRLLAATNADLRKKVEDGSFREDLYYRLNIIPFHVPALRERTGDVELLIPEITKRLSETYSLPVPSYSKAAMDCLKRYAWPGNIRELRNLCERMLILFNGREITDGNLPREIRHQQTKRWTFALPDSGIRLDELEQELLQQALEKSQGNQSKAARILGLSRYAFMYRLKKYQLQ</sequence>
<evidence type="ECO:0000256" key="4">
    <source>
        <dbReference type="ARBA" id="ARBA00023125"/>
    </source>
</evidence>
<dbReference type="Pfam" id="PF25601">
    <property type="entry name" value="AAA_lid_14"/>
    <property type="match status" value="1"/>
</dbReference>
<protein>
    <submittedName>
        <fullName evidence="7">Sigma-54-dependent Fis family transcriptional regulator</fullName>
    </submittedName>
</protein>
<dbReference type="PROSITE" id="PS00688">
    <property type="entry name" value="SIGMA54_INTERACT_3"/>
    <property type="match status" value="1"/>
</dbReference>
<dbReference type="InterPro" id="IPR009057">
    <property type="entry name" value="Homeodomain-like_sf"/>
</dbReference>
<dbReference type="InterPro" id="IPR002078">
    <property type="entry name" value="Sigma_54_int"/>
</dbReference>
<keyword evidence="5" id="KW-0804">Transcription</keyword>
<dbReference type="Pfam" id="PF00158">
    <property type="entry name" value="Sigma54_activat"/>
    <property type="match status" value="1"/>
</dbReference>
<dbReference type="InterPro" id="IPR003593">
    <property type="entry name" value="AAA+_ATPase"/>
</dbReference>
<dbReference type="InterPro" id="IPR025944">
    <property type="entry name" value="Sigma_54_int_dom_CS"/>
</dbReference>
<evidence type="ECO:0000259" key="6">
    <source>
        <dbReference type="PROSITE" id="PS50045"/>
    </source>
</evidence>
<keyword evidence="3" id="KW-0805">Transcription regulation</keyword>
<dbReference type="GO" id="GO:0006355">
    <property type="term" value="P:regulation of DNA-templated transcription"/>
    <property type="evidence" value="ECO:0007669"/>
    <property type="project" value="InterPro"/>
</dbReference>
<dbReference type="SMART" id="SM00382">
    <property type="entry name" value="AAA"/>
    <property type="match status" value="1"/>
</dbReference>
<gene>
    <name evidence="7" type="ORF">ENJ12_13415</name>
</gene>
<dbReference type="InterPro" id="IPR002197">
    <property type="entry name" value="HTH_Fis"/>
</dbReference>
<dbReference type="InterPro" id="IPR027417">
    <property type="entry name" value="P-loop_NTPase"/>
</dbReference>